<dbReference type="InterPro" id="IPR058163">
    <property type="entry name" value="LysR-type_TF_proteobact-type"/>
</dbReference>
<dbReference type="InterPro" id="IPR036390">
    <property type="entry name" value="WH_DNA-bd_sf"/>
</dbReference>
<dbReference type="Pfam" id="PF03466">
    <property type="entry name" value="LysR_substrate"/>
    <property type="match status" value="1"/>
</dbReference>
<feature type="domain" description="HTH lysR-type" evidence="5">
    <location>
        <begin position="2"/>
        <end position="59"/>
    </location>
</feature>
<gene>
    <name evidence="6" type="ORF">NMP03_06270</name>
</gene>
<dbReference type="EMBL" id="CP101740">
    <property type="protein sequence ID" value="UUL83796.1"/>
    <property type="molecule type" value="Genomic_DNA"/>
</dbReference>
<dbReference type="CDD" id="cd08422">
    <property type="entry name" value="PBP2_CrgA_like"/>
    <property type="match status" value="1"/>
</dbReference>
<dbReference type="SUPFAM" id="SSF46785">
    <property type="entry name" value="Winged helix' DNA-binding domain"/>
    <property type="match status" value="1"/>
</dbReference>
<dbReference type="InterPro" id="IPR036388">
    <property type="entry name" value="WH-like_DNA-bd_sf"/>
</dbReference>
<keyword evidence="7" id="KW-1185">Reference proteome</keyword>
<dbReference type="Pfam" id="PF00126">
    <property type="entry name" value="HTH_1"/>
    <property type="match status" value="1"/>
</dbReference>
<dbReference type="PROSITE" id="PS50931">
    <property type="entry name" value="HTH_LYSR"/>
    <property type="match status" value="1"/>
</dbReference>
<dbReference type="Proteomes" id="UP001058533">
    <property type="component" value="Chromosome"/>
</dbReference>
<evidence type="ECO:0000313" key="7">
    <source>
        <dbReference type="Proteomes" id="UP001058533"/>
    </source>
</evidence>
<dbReference type="Gene3D" id="3.40.190.290">
    <property type="match status" value="1"/>
</dbReference>
<dbReference type="PANTHER" id="PTHR30537">
    <property type="entry name" value="HTH-TYPE TRANSCRIPTIONAL REGULATOR"/>
    <property type="match status" value="1"/>
</dbReference>
<proteinExistence type="inferred from homology"/>
<evidence type="ECO:0000256" key="4">
    <source>
        <dbReference type="ARBA" id="ARBA00023163"/>
    </source>
</evidence>
<sequence>MMDLTDLRAFVRISDLMSVSAAARALGLPKSRVSRALSRLEQQVGAVLLERSTRHMRLTDAGTLFRPHALRILADVDEAGAALDGLSGMPSGTLRISLPFTIATALVAPMLPQFMAAFPQVRVVLTIDDRVIDMPAEVVDMVIRVGPLTDSDLIAKRLLTSQTWLCASSDYFAARGIPLCAADLRTHALIDYTDRPVVYYDNTGGVAEFSPTLMISDAAAMLPSVLGSAGIARLPDFLAKSHVHDGRLVRLWPDGPTHQVVIHALYASHRALSAKVRVFIEALAKAAKTNANN</sequence>
<keyword evidence="3" id="KW-0238">DNA-binding</keyword>
<protein>
    <submittedName>
        <fullName evidence="6">LysR family transcriptional regulator</fullName>
    </submittedName>
</protein>
<evidence type="ECO:0000313" key="6">
    <source>
        <dbReference type="EMBL" id="UUL83796.1"/>
    </source>
</evidence>
<evidence type="ECO:0000256" key="2">
    <source>
        <dbReference type="ARBA" id="ARBA00023015"/>
    </source>
</evidence>
<name>A0ABY5LCG1_9SPHN</name>
<evidence type="ECO:0000256" key="1">
    <source>
        <dbReference type="ARBA" id="ARBA00009437"/>
    </source>
</evidence>
<dbReference type="SUPFAM" id="SSF53850">
    <property type="entry name" value="Periplasmic binding protein-like II"/>
    <property type="match status" value="1"/>
</dbReference>
<evidence type="ECO:0000256" key="3">
    <source>
        <dbReference type="ARBA" id="ARBA00023125"/>
    </source>
</evidence>
<dbReference type="PANTHER" id="PTHR30537:SF5">
    <property type="entry name" value="HTH-TYPE TRANSCRIPTIONAL ACTIVATOR TTDR-RELATED"/>
    <property type="match status" value="1"/>
</dbReference>
<dbReference type="RefSeq" id="WP_256507632.1">
    <property type="nucleotide sequence ID" value="NZ_CP101740.1"/>
</dbReference>
<organism evidence="6 7">
    <name type="scientific">Sphingomonas qomolangmaensis</name>
    <dbReference type="NCBI Taxonomy" id="2918765"/>
    <lineage>
        <taxon>Bacteria</taxon>
        <taxon>Pseudomonadati</taxon>
        <taxon>Pseudomonadota</taxon>
        <taxon>Alphaproteobacteria</taxon>
        <taxon>Sphingomonadales</taxon>
        <taxon>Sphingomonadaceae</taxon>
        <taxon>Sphingomonas</taxon>
    </lineage>
</organism>
<accession>A0ABY5LCG1</accession>
<dbReference type="Gene3D" id="1.10.10.10">
    <property type="entry name" value="Winged helix-like DNA-binding domain superfamily/Winged helix DNA-binding domain"/>
    <property type="match status" value="1"/>
</dbReference>
<dbReference type="InterPro" id="IPR005119">
    <property type="entry name" value="LysR_subst-bd"/>
</dbReference>
<reference evidence="6" key="1">
    <citation type="submission" date="2022-07" db="EMBL/GenBank/DDBJ databases">
        <title>Sphingomonas sp. nov., a novel bacterium isolated from the north slope of the Mount Everest.</title>
        <authorList>
            <person name="Cui X."/>
            <person name="Liu Y."/>
        </authorList>
    </citation>
    <scope>NUCLEOTIDE SEQUENCE</scope>
    <source>
        <strain evidence="6">S5-59</strain>
    </source>
</reference>
<comment type="similarity">
    <text evidence="1">Belongs to the LysR transcriptional regulatory family.</text>
</comment>
<evidence type="ECO:0000259" key="5">
    <source>
        <dbReference type="PROSITE" id="PS50931"/>
    </source>
</evidence>
<keyword evidence="2" id="KW-0805">Transcription regulation</keyword>
<keyword evidence="4" id="KW-0804">Transcription</keyword>
<dbReference type="InterPro" id="IPR000847">
    <property type="entry name" value="LysR_HTH_N"/>
</dbReference>